<dbReference type="EMBL" id="FQXU01000006">
    <property type="protein sequence ID" value="SHI11288.1"/>
    <property type="molecule type" value="Genomic_DNA"/>
</dbReference>
<name>A0A1M5YHD1_9CLOT</name>
<dbReference type="InterPro" id="IPR036380">
    <property type="entry name" value="Isochorismatase-like_sf"/>
</dbReference>
<evidence type="ECO:0000313" key="2">
    <source>
        <dbReference type="EMBL" id="SHI11288.1"/>
    </source>
</evidence>
<dbReference type="InterPro" id="IPR000868">
    <property type="entry name" value="Isochorismatase-like_dom"/>
</dbReference>
<dbReference type="SUPFAM" id="SSF52499">
    <property type="entry name" value="Isochorismatase-like hydrolases"/>
    <property type="match status" value="1"/>
</dbReference>
<dbReference type="Gene3D" id="3.40.50.850">
    <property type="entry name" value="Isochorismatase-like"/>
    <property type="match status" value="1"/>
</dbReference>
<dbReference type="InterPro" id="IPR053152">
    <property type="entry name" value="Hydrolase_YcaC-like"/>
</dbReference>
<proteinExistence type="predicted"/>
<evidence type="ECO:0000259" key="1">
    <source>
        <dbReference type="Pfam" id="PF00857"/>
    </source>
</evidence>
<protein>
    <submittedName>
        <fullName evidence="2">Nicotinamidase-related amidase</fullName>
    </submittedName>
</protein>
<dbReference type="PANTHER" id="PTHR43559:SF1">
    <property type="entry name" value="HYDROLASE"/>
    <property type="match status" value="1"/>
</dbReference>
<accession>A0A1M5YHD1</accession>
<dbReference type="PANTHER" id="PTHR43559">
    <property type="entry name" value="HYDROLASE YCAC-RELATED"/>
    <property type="match status" value="1"/>
</dbReference>
<sequence>MQDNTRFYETLTPENSALILIDHQVGLLSTVKTLPTNILKNNIISLAETAKLFNIPVILTSSKSSGPNGEFLKEITEMFPDVQVIDRTIINAWEDQNFLRKVKATGRSKLIMAGIVTDVCLTFPAISAVRDGYDVYAAIDSSGTWCPLVEQSAISRLAQAGVKTTNWFAISSELQKDWNLPTGQKLGQLYYNHIAAYEYMVDSSKTKEMIFS</sequence>
<reference evidence="2 3" key="1">
    <citation type="submission" date="2016-11" db="EMBL/GenBank/DDBJ databases">
        <authorList>
            <person name="Jaros S."/>
            <person name="Januszkiewicz K."/>
            <person name="Wedrychowicz H."/>
        </authorList>
    </citation>
    <scope>NUCLEOTIDE SEQUENCE [LARGE SCALE GENOMIC DNA]</scope>
    <source>
        <strain evidence="2 3">DSM 6191</strain>
    </source>
</reference>
<organism evidence="2 3">
    <name type="scientific">Clostridium intestinale DSM 6191</name>
    <dbReference type="NCBI Taxonomy" id="1121320"/>
    <lineage>
        <taxon>Bacteria</taxon>
        <taxon>Bacillati</taxon>
        <taxon>Bacillota</taxon>
        <taxon>Clostridia</taxon>
        <taxon>Eubacteriales</taxon>
        <taxon>Clostridiaceae</taxon>
        <taxon>Clostridium</taxon>
    </lineage>
</organism>
<dbReference type="Pfam" id="PF00857">
    <property type="entry name" value="Isochorismatase"/>
    <property type="match status" value="1"/>
</dbReference>
<feature type="domain" description="Isochorismatase-like" evidence="1">
    <location>
        <begin position="16"/>
        <end position="166"/>
    </location>
</feature>
<gene>
    <name evidence="2" type="ORF">SAMN02745941_01989</name>
</gene>
<evidence type="ECO:0000313" key="3">
    <source>
        <dbReference type="Proteomes" id="UP000184241"/>
    </source>
</evidence>
<dbReference type="Proteomes" id="UP000184241">
    <property type="component" value="Unassembled WGS sequence"/>
</dbReference>
<dbReference type="RefSeq" id="WP_073019084.1">
    <property type="nucleotide sequence ID" value="NZ_FQXU01000006.1"/>
</dbReference>
<dbReference type="AlphaFoldDB" id="A0A1M5YHD1"/>